<protein>
    <submittedName>
        <fullName evidence="2">Uncharacterized protein</fullName>
    </submittedName>
</protein>
<proteinExistence type="predicted"/>
<feature type="region of interest" description="Disordered" evidence="1">
    <location>
        <begin position="1"/>
        <end position="20"/>
    </location>
</feature>
<evidence type="ECO:0000313" key="3">
    <source>
        <dbReference type="Proteomes" id="UP000000763"/>
    </source>
</evidence>
<dbReference type="AlphaFoldDB" id="Q6Z1P5"/>
<organism evidence="2 3">
    <name type="scientific">Oryza sativa subsp. japonica</name>
    <name type="common">Rice</name>
    <dbReference type="NCBI Taxonomy" id="39947"/>
    <lineage>
        <taxon>Eukaryota</taxon>
        <taxon>Viridiplantae</taxon>
        <taxon>Streptophyta</taxon>
        <taxon>Embryophyta</taxon>
        <taxon>Tracheophyta</taxon>
        <taxon>Spermatophyta</taxon>
        <taxon>Magnoliopsida</taxon>
        <taxon>Liliopsida</taxon>
        <taxon>Poales</taxon>
        <taxon>Poaceae</taxon>
        <taxon>BOP clade</taxon>
        <taxon>Oryzoideae</taxon>
        <taxon>Oryzeae</taxon>
        <taxon>Oryzinae</taxon>
        <taxon>Oryza</taxon>
        <taxon>Oryza sativa</taxon>
    </lineage>
</organism>
<sequence length="100" mass="10299">MTAAVGLAWSGGKAAAHGVGGDRPVGHLARRAREWAKAVEVLGGDGGKRWGMTCGCSIPSPLMRGSSPLTWTWINAFLHAGPLERTLPLGGAGRLEVVGI</sequence>
<reference evidence="3" key="2">
    <citation type="journal article" date="2008" name="Nucleic Acids Res.">
        <title>The rice annotation project database (RAP-DB): 2008 update.</title>
        <authorList>
            <consortium name="The rice annotation project (RAP)"/>
        </authorList>
    </citation>
    <scope>GENOME REANNOTATION</scope>
    <source>
        <strain evidence="3">cv. Nipponbare</strain>
    </source>
</reference>
<accession>Q6Z1P5</accession>
<evidence type="ECO:0000256" key="1">
    <source>
        <dbReference type="SAM" id="MobiDB-lite"/>
    </source>
</evidence>
<name>Q6Z1P5_ORYSJ</name>
<dbReference type="EMBL" id="AP005411">
    <property type="protein sequence ID" value="BAD10338.1"/>
    <property type="molecule type" value="Genomic_DNA"/>
</dbReference>
<gene>
    <name evidence="2" type="primary">OSJNBa0044E16.24</name>
</gene>
<reference evidence="3" key="1">
    <citation type="journal article" date="2005" name="Nature">
        <title>The map-based sequence of the rice genome.</title>
        <authorList>
            <consortium name="International rice genome sequencing project (IRGSP)"/>
            <person name="Matsumoto T."/>
            <person name="Wu J."/>
            <person name="Kanamori H."/>
            <person name="Katayose Y."/>
            <person name="Fujisawa M."/>
            <person name="Namiki N."/>
            <person name="Mizuno H."/>
            <person name="Yamamoto K."/>
            <person name="Antonio B.A."/>
            <person name="Baba T."/>
            <person name="Sakata K."/>
            <person name="Nagamura Y."/>
            <person name="Aoki H."/>
            <person name="Arikawa K."/>
            <person name="Arita K."/>
            <person name="Bito T."/>
            <person name="Chiden Y."/>
            <person name="Fujitsuka N."/>
            <person name="Fukunaka R."/>
            <person name="Hamada M."/>
            <person name="Harada C."/>
            <person name="Hayashi A."/>
            <person name="Hijishita S."/>
            <person name="Honda M."/>
            <person name="Hosokawa S."/>
            <person name="Ichikawa Y."/>
            <person name="Idonuma A."/>
            <person name="Iijima M."/>
            <person name="Ikeda M."/>
            <person name="Ikeno M."/>
            <person name="Ito K."/>
            <person name="Ito S."/>
            <person name="Ito T."/>
            <person name="Ito Y."/>
            <person name="Ito Y."/>
            <person name="Iwabuchi A."/>
            <person name="Kamiya K."/>
            <person name="Karasawa W."/>
            <person name="Kurita K."/>
            <person name="Katagiri S."/>
            <person name="Kikuta A."/>
            <person name="Kobayashi H."/>
            <person name="Kobayashi N."/>
            <person name="Machita K."/>
            <person name="Maehara T."/>
            <person name="Masukawa M."/>
            <person name="Mizubayashi T."/>
            <person name="Mukai Y."/>
            <person name="Nagasaki H."/>
            <person name="Nagata Y."/>
            <person name="Naito S."/>
            <person name="Nakashima M."/>
            <person name="Nakama Y."/>
            <person name="Nakamichi Y."/>
            <person name="Nakamura M."/>
            <person name="Meguro A."/>
            <person name="Negishi M."/>
            <person name="Ohta I."/>
            <person name="Ohta T."/>
            <person name="Okamoto M."/>
            <person name="Ono N."/>
            <person name="Saji S."/>
            <person name="Sakaguchi M."/>
            <person name="Sakai K."/>
            <person name="Shibata M."/>
            <person name="Shimokawa T."/>
            <person name="Song J."/>
            <person name="Takazaki Y."/>
            <person name="Terasawa K."/>
            <person name="Tsugane M."/>
            <person name="Tsuji K."/>
            <person name="Ueda S."/>
            <person name="Waki K."/>
            <person name="Yamagata H."/>
            <person name="Yamamoto M."/>
            <person name="Yamamoto S."/>
            <person name="Yamane H."/>
            <person name="Yoshiki S."/>
            <person name="Yoshihara R."/>
            <person name="Yukawa K."/>
            <person name="Zhong H."/>
            <person name="Yano M."/>
            <person name="Yuan Q."/>
            <person name="Ouyang S."/>
            <person name="Liu J."/>
            <person name="Jones K.M."/>
            <person name="Gansberger K."/>
            <person name="Moffat K."/>
            <person name="Hill J."/>
            <person name="Bera J."/>
            <person name="Fadrosh D."/>
            <person name="Jin S."/>
            <person name="Johri S."/>
            <person name="Kim M."/>
            <person name="Overton L."/>
            <person name="Reardon M."/>
            <person name="Tsitrin T."/>
            <person name="Vuong H."/>
            <person name="Weaver B."/>
            <person name="Ciecko A."/>
            <person name="Tallon L."/>
            <person name="Jackson J."/>
            <person name="Pai G."/>
            <person name="Aken S.V."/>
            <person name="Utterback T."/>
            <person name="Reidmuller S."/>
            <person name="Feldblyum T."/>
            <person name="Hsiao J."/>
            <person name="Zismann V."/>
            <person name="Iobst S."/>
            <person name="de Vazeille A.R."/>
            <person name="Buell C.R."/>
            <person name="Ying K."/>
            <person name="Li Y."/>
            <person name="Lu T."/>
            <person name="Huang Y."/>
            <person name="Zhao Q."/>
            <person name="Feng Q."/>
            <person name="Zhang L."/>
            <person name="Zhu J."/>
            <person name="Weng Q."/>
            <person name="Mu J."/>
            <person name="Lu Y."/>
            <person name="Fan D."/>
            <person name="Liu Y."/>
            <person name="Guan J."/>
            <person name="Zhang Y."/>
            <person name="Yu S."/>
            <person name="Liu X."/>
            <person name="Zhang Y."/>
            <person name="Hong G."/>
            <person name="Han B."/>
            <person name="Choisne N."/>
            <person name="Demange N."/>
            <person name="Orjeda G."/>
            <person name="Samain S."/>
            <person name="Cattolico L."/>
            <person name="Pelletier E."/>
            <person name="Couloux A."/>
            <person name="Segurens B."/>
            <person name="Wincker P."/>
            <person name="D'Hont A."/>
            <person name="Scarpelli C."/>
            <person name="Weissenbach J."/>
            <person name="Salanoubat M."/>
            <person name="Quetier F."/>
            <person name="Yu Y."/>
            <person name="Kim H.R."/>
            <person name="Rambo T."/>
            <person name="Currie J."/>
            <person name="Collura K."/>
            <person name="Luo M."/>
            <person name="Yang T."/>
            <person name="Ammiraju J.S.S."/>
            <person name="Engler F."/>
            <person name="Soderlund C."/>
            <person name="Wing R.A."/>
            <person name="Palmer L.E."/>
            <person name="de la Bastide M."/>
            <person name="Spiegel L."/>
            <person name="Nascimento L."/>
            <person name="Zutavern T."/>
            <person name="O'Shaughnessy A."/>
            <person name="Dike S."/>
            <person name="Dedhia N."/>
            <person name="Preston R."/>
            <person name="Balija V."/>
            <person name="McCombie W.R."/>
            <person name="Chow T."/>
            <person name="Chen H."/>
            <person name="Chung M."/>
            <person name="Chen C."/>
            <person name="Shaw J."/>
            <person name="Wu H."/>
            <person name="Hsiao K."/>
            <person name="Chao Y."/>
            <person name="Chu M."/>
            <person name="Cheng C."/>
            <person name="Hour A."/>
            <person name="Lee P."/>
            <person name="Lin S."/>
            <person name="Lin Y."/>
            <person name="Liou J."/>
            <person name="Liu S."/>
            <person name="Hsing Y."/>
            <person name="Raghuvanshi S."/>
            <person name="Mohanty A."/>
            <person name="Bharti A.K."/>
            <person name="Gaur A."/>
            <person name="Gupta V."/>
            <person name="Kumar D."/>
            <person name="Ravi V."/>
            <person name="Vij S."/>
            <person name="Kapur A."/>
            <person name="Khurana P."/>
            <person name="Khurana P."/>
            <person name="Khurana J.P."/>
            <person name="Tyagi A.K."/>
            <person name="Gaikwad K."/>
            <person name="Singh A."/>
            <person name="Dalal V."/>
            <person name="Srivastava S."/>
            <person name="Dixit A."/>
            <person name="Pal A.K."/>
            <person name="Ghazi I.A."/>
            <person name="Yadav M."/>
            <person name="Pandit A."/>
            <person name="Bhargava A."/>
            <person name="Sureshbabu K."/>
            <person name="Batra K."/>
            <person name="Sharma T.R."/>
            <person name="Mohapatra T."/>
            <person name="Singh N.K."/>
            <person name="Messing J."/>
            <person name="Nelson A.B."/>
            <person name="Fuks G."/>
            <person name="Kavchok S."/>
            <person name="Keizer G."/>
            <person name="Linton E."/>
            <person name="Llaca V."/>
            <person name="Song R."/>
            <person name="Tanyolac B."/>
            <person name="Young S."/>
            <person name="Ho-Il K."/>
            <person name="Hahn J.H."/>
            <person name="Sangsakoo G."/>
            <person name="Vanavichit A."/>
            <person name="de Mattos Luiz.A.T."/>
            <person name="Zimmer P.D."/>
            <person name="Malone G."/>
            <person name="Dellagostin O."/>
            <person name="de Oliveira A.C."/>
            <person name="Bevan M."/>
            <person name="Bancroft I."/>
            <person name="Minx P."/>
            <person name="Cordum H."/>
            <person name="Wilson R."/>
            <person name="Cheng Z."/>
            <person name="Jin W."/>
            <person name="Jiang J."/>
            <person name="Leong S.A."/>
            <person name="Iwama H."/>
            <person name="Gojobori T."/>
            <person name="Itoh T."/>
            <person name="Niimura Y."/>
            <person name="Fujii Y."/>
            <person name="Habara T."/>
            <person name="Sakai H."/>
            <person name="Sato Y."/>
            <person name="Wilson G."/>
            <person name="Kumar K."/>
            <person name="McCouch S."/>
            <person name="Juretic N."/>
            <person name="Hoen D."/>
            <person name="Wright S."/>
            <person name="Bruskiewich R."/>
            <person name="Bureau T."/>
            <person name="Miyao A."/>
            <person name="Hirochika H."/>
            <person name="Nishikawa T."/>
            <person name="Kadowaki K."/>
            <person name="Sugiura M."/>
            <person name="Burr B."/>
            <person name="Sasaki T."/>
        </authorList>
    </citation>
    <scope>NUCLEOTIDE SEQUENCE [LARGE SCALE GENOMIC DNA]</scope>
    <source>
        <strain evidence="3">cv. Nipponbare</strain>
    </source>
</reference>
<evidence type="ECO:0000313" key="2">
    <source>
        <dbReference type="EMBL" id="BAD10338.1"/>
    </source>
</evidence>
<dbReference type="Proteomes" id="UP000000763">
    <property type="component" value="Chromosome 8"/>
</dbReference>